<reference evidence="2 3" key="1">
    <citation type="submission" date="2021-02" db="EMBL/GenBank/DDBJ databases">
        <title>Alicyclobacillus curvatus sp. nov. and Alicyclobacillus mengziensis sp. nov., two acidophilic bacteria isolated from acid mine drainage.</title>
        <authorList>
            <person name="Huang Y."/>
        </authorList>
    </citation>
    <scope>NUCLEOTIDE SEQUENCE [LARGE SCALE GENOMIC DNA]</scope>
    <source>
        <strain evidence="2 3">S30H14</strain>
    </source>
</reference>
<keyword evidence="3" id="KW-1185">Reference proteome</keyword>
<dbReference type="AlphaFoldDB" id="A0A9X7Z6U4"/>
<dbReference type="EMBL" id="CP071182">
    <property type="protein sequence ID" value="QSO46756.1"/>
    <property type="molecule type" value="Genomic_DNA"/>
</dbReference>
<evidence type="ECO:0000313" key="2">
    <source>
        <dbReference type="EMBL" id="QSO46756.1"/>
    </source>
</evidence>
<evidence type="ECO:0000256" key="1">
    <source>
        <dbReference type="SAM" id="MobiDB-lite"/>
    </source>
</evidence>
<evidence type="ECO:0000313" key="3">
    <source>
        <dbReference type="Proteomes" id="UP000663505"/>
    </source>
</evidence>
<organism evidence="2 3">
    <name type="scientific">Alicyclobacillus mengziensis</name>
    <dbReference type="NCBI Taxonomy" id="2931921"/>
    <lineage>
        <taxon>Bacteria</taxon>
        <taxon>Bacillati</taxon>
        <taxon>Bacillota</taxon>
        <taxon>Bacilli</taxon>
        <taxon>Bacillales</taxon>
        <taxon>Alicyclobacillaceae</taxon>
        <taxon>Alicyclobacillus</taxon>
    </lineage>
</organism>
<accession>A0A9X7Z6U4</accession>
<dbReference type="KEGG" id="afx:JZ786_20310"/>
<dbReference type="Proteomes" id="UP000663505">
    <property type="component" value="Chromosome"/>
</dbReference>
<proteinExistence type="predicted"/>
<name>A0A9X7Z6U4_9BACL</name>
<sequence length="71" mass="8288">MEIRKVTYSDSNPVEIRRWIEHLIEVVLSEEMGLSSMDEMKLKTSKYLEDNALNHNPERPGQIHNDDPNHG</sequence>
<dbReference type="RefSeq" id="WP_206656119.1">
    <property type="nucleotide sequence ID" value="NZ_CP071182.1"/>
</dbReference>
<feature type="region of interest" description="Disordered" evidence="1">
    <location>
        <begin position="48"/>
        <end position="71"/>
    </location>
</feature>
<protein>
    <submittedName>
        <fullName evidence="2">Uncharacterized protein</fullName>
    </submittedName>
</protein>
<gene>
    <name evidence="2" type="ORF">JZ786_20310</name>
</gene>